<sequence length="140" mass="15760">MHTRKSRSRSCRSFKKEYALFLDVPSRSSLGIPLMVNHFKVLPYGGRKPAIKMAMMEKVHIGMPKPRGDNSTLKEVRPAPYKVISDNLAASEQFVVVIAKDVVLDFYERDLFEGKCTEIKLGPPKWSGGHQKNGKGATRK</sequence>
<accession>A0A4C1YL73</accession>
<protein>
    <submittedName>
        <fullName evidence="1">Uncharacterized protein</fullName>
    </submittedName>
</protein>
<evidence type="ECO:0000313" key="2">
    <source>
        <dbReference type="Proteomes" id="UP000299102"/>
    </source>
</evidence>
<dbReference type="Proteomes" id="UP000299102">
    <property type="component" value="Unassembled WGS sequence"/>
</dbReference>
<evidence type="ECO:0000313" key="1">
    <source>
        <dbReference type="EMBL" id="GBP75853.1"/>
    </source>
</evidence>
<proteinExistence type="predicted"/>
<name>A0A4C1YL73_EUMVA</name>
<keyword evidence="2" id="KW-1185">Reference proteome</keyword>
<dbReference type="EMBL" id="BGZK01001264">
    <property type="protein sequence ID" value="GBP75853.1"/>
    <property type="molecule type" value="Genomic_DNA"/>
</dbReference>
<comment type="caution">
    <text evidence="1">The sequence shown here is derived from an EMBL/GenBank/DDBJ whole genome shotgun (WGS) entry which is preliminary data.</text>
</comment>
<reference evidence="1 2" key="1">
    <citation type="journal article" date="2019" name="Commun. Biol.">
        <title>The bagworm genome reveals a unique fibroin gene that provides high tensile strength.</title>
        <authorList>
            <person name="Kono N."/>
            <person name="Nakamura H."/>
            <person name="Ohtoshi R."/>
            <person name="Tomita M."/>
            <person name="Numata K."/>
            <person name="Arakawa K."/>
        </authorList>
    </citation>
    <scope>NUCLEOTIDE SEQUENCE [LARGE SCALE GENOMIC DNA]</scope>
</reference>
<dbReference type="AlphaFoldDB" id="A0A4C1YL73"/>
<gene>
    <name evidence="1" type="ORF">EVAR_53926_1</name>
</gene>
<organism evidence="1 2">
    <name type="scientific">Eumeta variegata</name>
    <name type="common">Bagworm moth</name>
    <name type="synonym">Eumeta japonica</name>
    <dbReference type="NCBI Taxonomy" id="151549"/>
    <lineage>
        <taxon>Eukaryota</taxon>
        <taxon>Metazoa</taxon>
        <taxon>Ecdysozoa</taxon>
        <taxon>Arthropoda</taxon>
        <taxon>Hexapoda</taxon>
        <taxon>Insecta</taxon>
        <taxon>Pterygota</taxon>
        <taxon>Neoptera</taxon>
        <taxon>Endopterygota</taxon>
        <taxon>Lepidoptera</taxon>
        <taxon>Glossata</taxon>
        <taxon>Ditrysia</taxon>
        <taxon>Tineoidea</taxon>
        <taxon>Psychidae</taxon>
        <taxon>Oiketicinae</taxon>
        <taxon>Eumeta</taxon>
    </lineage>
</organism>